<dbReference type="RefSeq" id="WP_103464013.1">
    <property type="nucleotide sequence ID" value="NZ_PPXC01000001.1"/>
</dbReference>
<evidence type="ECO:0000259" key="1">
    <source>
        <dbReference type="SMART" id="SM00849"/>
    </source>
</evidence>
<dbReference type="EMBL" id="PPXC01000001">
    <property type="protein sequence ID" value="POH75357.1"/>
    <property type="molecule type" value="Genomic_DNA"/>
</dbReference>
<sequence length="214" mass="22391">METDNSAVQAVIMDVHVPAGVAGPEPLDFDVRCFLVPHPDGVVLIDTGMPGSVGLIGEALAGIDASWRDISDIVLTHSHLDHIGGLADIWGMTHNPLVWAGVEDHAQIPHETGLRALAEGAPVRGLVALATPGHTPGHRSLFHAQSSLLFPGDVAGSDGSVIRRSPEAFTHDLDQAQESLIRIAALHAERVLFSHGAEVANPFGALKGLLAGPQ</sequence>
<dbReference type="InterPro" id="IPR050855">
    <property type="entry name" value="NDM-1-like"/>
</dbReference>
<reference evidence="2 3" key="1">
    <citation type="submission" date="2018-01" db="EMBL/GenBank/DDBJ databases">
        <title>Arthrobacter sp. nov., from glaciers in China.</title>
        <authorList>
            <person name="Liu Q."/>
            <person name="Xin Y.-H."/>
        </authorList>
    </citation>
    <scope>NUCLEOTIDE SEQUENCE [LARGE SCALE GENOMIC DNA]</scope>
    <source>
        <strain evidence="2 3">HLT2-12-2</strain>
    </source>
</reference>
<dbReference type="InterPro" id="IPR001279">
    <property type="entry name" value="Metallo-B-lactamas"/>
</dbReference>
<keyword evidence="3" id="KW-1185">Reference proteome</keyword>
<comment type="caution">
    <text evidence="2">The sequence shown here is derived from an EMBL/GenBank/DDBJ whole genome shotgun (WGS) entry which is preliminary data.</text>
</comment>
<dbReference type="Proteomes" id="UP000237061">
    <property type="component" value="Unassembled WGS sequence"/>
</dbReference>
<dbReference type="InterPro" id="IPR036866">
    <property type="entry name" value="RibonucZ/Hydroxyglut_hydro"/>
</dbReference>
<name>A0A2S4A2L4_ARTGL</name>
<organism evidence="2 3">
    <name type="scientific">Arthrobacter glacialis</name>
    <dbReference type="NCBI Taxonomy" id="1664"/>
    <lineage>
        <taxon>Bacteria</taxon>
        <taxon>Bacillati</taxon>
        <taxon>Actinomycetota</taxon>
        <taxon>Actinomycetes</taxon>
        <taxon>Micrococcales</taxon>
        <taxon>Micrococcaceae</taxon>
        <taxon>Arthrobacter</taxon>
    </lineage>
</organism>
<proteinExistence type="predicted"/>
<evidence type="ECO:0000313" key="2">
    <source>
        <dbReference type="EMBL" id="POH75357.1"/>
    </source>
</evidence>
<dbReference type="Gene3D" id="3.60.15.10">
    <property type="entry name" value="Ribonuclease Z/Hydroxyacylglutathione hydrolase-like"/>
    <property type="match status" value="2"/>
</dbReference>
<dbReference type="SMART" id="SM00849">
    <property type="entry name" value="Lactamase_B"/>
    <property type="match status" value="1"/>
</dbReference>
<dbReference type="AlphaFoldDB" id="A0A2S4A2L4"/>
<dbReference type="SUPFAM" id="SSF56281">
    <property type="entry name" value="Metallo-hydrolase/oxidoreductase"/>
    <property type="match status" value="1"/>
</dbReference>
<accession>A0A2S4A2L4</accession>
<feature type="domain" description="Metallo-beta-lactamase" evidence="1">
    <location>
        <begin position="30"/>
        <end position="195"/>
    </location>
</feature>
<gene>
    <name evidence="2" type="ORF">CVS27_01785</name>
</gene>
<evidence type="ECO:0000313" key="3">
    <source>
        <dbReference type="Proteomes" id="UP000237061"/>
    </source>
</evidence>
<dbReference type="Pfam" id="PF00753">
    <property type="entry name" value="Lactamase_B"/>
    <property type="match status" value="1"/>
</dbReference>
<dbReference type="PANTHER" id="PTHR42951">
    <property type="entry name" value="METALLO-BETA-LACTAMASE DOMAIN-CONTAINING"/>
    <property type="match status" value="1"/>
</dbReference>
<dbReference type="PANTHER" id="PTHR42951:SF17">
    <property type="entry name" value="METALLO-BETA-LACTAMASE DOMAIN-CONTAINING PROTEIN"/>
    <property type="match status" value="1"/>
</dbReference>
<protein>
    <recommendedName>
        <fullName evidence="1">Metallo-beta-lactamase domain-containing protein</fullName>
    </recommendedName>
</protein>